<sequence>MKKQNILIGILILLLILSCSSSNDFDPLIGVWKPIKHGETFNNNHFVEYDIYDCNKNSRYSYFNDGSLNIELFEELEGVCKKLSNPIFISGNWKKNTNEAITL</sequence>
<evidence type="ECO:0000313" key="3">
    <source>
        <dbReference type="Proteomes" id="UP000182544"/>
    </source>
</evidence>
<dbReference type="STRING" id="369401.SAMN05428642_102877"/>
<keyword evidence="1" id="KW-0732">Signal</keyword>
<dbReference type="PROSITE" id="PS51257">
    <property type="entry name" value="PROKAR_LIPOPROTEIN"/>
    <property type="match status" value="1"/>
</dbReference>
<organism evidence="2 3">
    <name type="scientific">Flaviramulus basaltis</name>
    <dbReference type="NCBI Taxonomy" id="369401"/>
    <lineage>
        <taxon>Bacteria</taxon>
        <taxon>Pseudomonadati</taxon>
        <taxon>Bacteroidota</taxon>
        <taxon>Flavobacteriia</taxon>
        <taxon>Flavobacteriales</taxon>
        <taxon>Flavobacteriaceae</taxon>
        <taxon>Flaviramulus</taxon>
    </lineage>
</organism>
<dbReference type="RefSeq" id="WP_072402044.1">
    <property type="nucleotide sequence ID" value="NZ_FPKV01000002.1"/>
</dbReference>
<proteinExistence type="predicted"/>
<evidence type="ECO:0000313" key="2">
    <source>
        <dbReference type="EMBL" id="SFZ92679.1"/>
    </source>
</evidence>
<feature type="signal peptide" evidence="1">
    <location>
        <begin position="1"/>
        <end position="24"/>
    </location>
</feature>
<dbReference type="AlphaFoldDB" id="A0A1K2IJW4"/>
<dbReference type="EMBL" id="FPKV01000002">
    <property type="protein sequence ID" value="SFZ92679.1"/>
    <property type="molecule type" value="Genomic_DNA"/>
</dbReference>
<evidence type="ECO:0000256" key="1">
    <source>
        <dbReference type="SAM" id="SignalP"/>
    </source>
</evidence>
<reference evidence="2 3" key="1">
    <citation type="submission" date="2016-10" db="EMBL/GenBank/DDBJ databases">
        <authorList>
            <person name="de Groot N.N."/>
        </authorList>
    </citation>
    <scope>NUCLEOTIDE SEQUENCE [LARGE SCALE GENOMIC DNA]</scope>
    <source>
        <strain evidence="2 3">DSM 18180</strain>
    </source>
</reference>
<protein>
    <recommendedName>
        <fullName evidence="4">Lipocalin-like domain-containing protein</fullName>
    </recommendedName>
</protein>
<gene>
    <name evidence="2" type="ORF">SAMN05428642_102877</name>
</gene>
<feature type="chain" id="PRO_5012295339" description="Lipocalin-like domain-containing protein" evidence="1">
    <location>
        <begin position="25"/>
        <end position="103"/>
    </location>
</feature>
<dbReference type="Proteomes" id="UP000182544">
    <property type="component" value="Unassembled WGS sequence"/>
</dbReference>
<dbReference type="OrthoDB" id="1454742at2"/>
<accession>A0A1K2IJW4</accession>
<name>A0A1K2IJW4_9FLAO</name>
<keyword evidence="3" id="KW-1185">Reference proteome</keyword>
<evidence type="ECO:0008006" key="4">
    <source>
        <dbReference type="Google" id="ProtNLM"/>
    </source>
</evidence>